<dbReference type="RefSeq" id="WP_058880456.1">
    <property type="nucleotide sequence ID" value="NZ_LPXH01000038.1"/>
</dbReference>
<sequence length="213" mass="21989">MHQGTILRDCQHGTGLMNSNGNKYEFRLEDHWSSEEVPAAGMRVSFELNGAGQLFRVYSGDPDSALPVGTVLRDAQNGPGLVICAGKKYLFTLEKEWMSEVPPAAGMRVYVATTEGGQLQALQAAVKTINTANRQSYAAATAPAPVQTPAAPVPSAAPAAAPAPVPTPAAQAPATPPAPVAQPAAAATISCPACHQVVGAGDAFYTSCGHKLR</sequence>
<organism evidence="2 3">
    <name type="scientific">Comamonas kerstersii</name>
    <dbReference type="NCBI Taxonomy" id="225992"/>
    <lineage>
        <taxon>Bacteria</taxon>
        <taxon>Pseudomonadati</taxon>
        <taxon>Pseudomonadota</taxon>
        <taxon>Betaproteobacteria</taxon>
        <taxon>Burkholderiales</taxon>
        <taxon>Comamonadaceae</taxon>
        <taxon>Comamonas</taxon>
    </lineage>
</organism>
<feature type="region of interest" description="Disordered" evidence="1">
    <location>
        <begin position="147"/>
        <end position="179"/>
    </location>
</feature>
<evidence type="ECO:0000256" key="1">
    <source>
        <dbReference type="SAM" id="MobiDB-lite"/>
    </source>
</evidence>
<proteinExistence type="predicted"/>
<dbReference type="EMBL" id="LPXH01000038">
    <property type="protein sequence ID" value="KUF38851.1"/>
    <property type="molecule type" value="Genomic_DNA"/>
</dbReference>
<reference evidence="2 3" key="1">
    <citation type="submission" date="2015-12" db="EMBL/GenBank/DDBJ databases">
        <title>Complete genome sequence of a multi-drug resistant strain Acidovorax sp. 12322-1.</title>
        <authorList>
            <person name="Ming D."/>
            <person name="Wang M."/>
            <person name="Hu S."/>
            <person name="Zhou Y."/>
            <person name="Jiang T."/>
        </authorList>
    </citation>
    <scope>NUCLEOTIDE SEQUENCE [LARGE SCALE GENOMIC DNA]</scope>
    <source>
        <strain evidence="2 3">12322-1</strain>
    </source>
</reference>
<feature type="compositionally biased region" description="Low complexity" evidence="1">
    <location>
        <begin position="147"/>
        <end position="160"/>
    </location>
</feature>
<dbReference type="Proteomes" id="UP000053300">
    <property type="component" value="Unassembled WGS sequence"/>
</dbReference>
<dbReference type="AlphaFoldDB" id="A0A0W7YV14"/>
<protein>
    <submittedName>
        <fullName evidence="2">Uncharacterized protein</fullName>
    </submittedName>
</protein>
<comment type="caution">
    <text evidence="2">The sequence shown here is derived from an EMBL/GenBank/DDBJ whole genome shotgun (WGS) entry which is preliminary data.</text>
</comment>
<evidence type="ECO:0000313" key="3">
    <source>
        <dbReference type="Proteomes" id="UP000053300"/>
    </source>
</evidence>
<evidence type="ECO:0000313" key="2">
    <source>
        <dbReference type="EMBL" id="KUF38851.1"/>
    </source>
</evidence>
<keyword evidence="3" id="KW-1185">Reference proteome</keyword>
<name>A0A0W7YV14_9BURK</name>
<accession>A0A0W7YV14</accession>
<gene>
    <name evidence="2" type="ORF">AS359_08175</name>
</gene>